<accession>A0A2H3JDD6</accession>
<sequence>MPTVVSTLALFPQLTPESVLAFQFSSWYPRFSSLSIKSTIIRPLGQDFLDYLDSDGVFLPEGAEDVSVTLVRSCRPAESTLSDDEGDEEEEDEAEDERQKFAFPELDAQIRDAVEKYGAVFPKLNFSSPRDAAWMLPASSPMKCTSPADVYLLLKSSDFVEHDLSTEHVFDGCEPQSRTAGSDRAGPEYNIELVLRKWYPVDRSRELRCFVRQEKLLGISQRDPNYYDFWSESGTQSKVLDALTSYWESNIRGRWGESNGDYTFDLLLTRDLSRAHIVDFNPYAPRTDPLLFTYDELYALLLARTNSALDATPELRVVDSPSHPAATRNAPAHQHNMVPIEALAMSSGRSVEEFAGLWQEEMQKSMQGDDEE</sequence>
<dbReference type="PANTHER" id="PTHR15323:SF6">
    <property type="entry name" value="CELL DIVISION CYCLE PROTEIN 123 HOMOLOG"/>
    <property type="match status" value="1"/>
</dbReference>
<keyword evidence="4" id="KW-1185">Reference proteome</keyword>
<evidence type="ECO:0000313" key="3">
    <source>
        <dbReference type="EMBL" id="PCH40250.1"/>
    </source>
</evidence>
<feature type="region of interest" description="Disordered" evidence="2">
    <location>
        <begin position="77"/>
        <end position="100"/>
    </location>
</feature>
<dbReference type="EMBL" id="KB468053">
    <property type="protein sequence ID" value="PCH40250.1"/>
    <property type="molecule type" value="Genomic_DNA"/>
</dbReference>
<evidence type="ECO:0000256" key="2">
    <source>
        <dbReference type="SAM" id="MobiDB-lite"/>
    </source>
</evidence>
<dbReference type="PANTHER" id="PTHR15323">
    <property type="entry name" value="D123 PROTEIN"/>
    <property type="match status" value="1"/>
</dbReference>
<gene>
    <name evidence="3" type="ORF">WOLCODRAFT_98578</name>
</gene>
<dbReference type="STRING" id="742152.A0A2H3JDD6"/>
<feature type="compositionally biased region" description="Acidic residues" evidence="2">
    <location>
        <begin position="81"/>
        <end position="96"/>
    </location>
</feature>
<name>A0A2H3JDD6_WOLCO</name>
<dbReference type="GO" id="GO:0005737">
    <property type="term" value="C:cytoplasm"/>
    <property type="evidence" value="ECO:0007669"/>
    <property type="project" value="TreeGrafter"/>
</dbReference>
<protein>
    <submittedName>
        <fullName evidence="3">D123-domain-containing protein</fullName>
    </submittedName>
</protein>
<organism evidence="3 4">
    <name type="scientific">Wolfiporia cocos (strain MD-104)</name>
    <name type="common">Brown rot fungus</name>
    <dbReference type="NCBI Taxonomy" id="742152"/>
    <lineage>
        <taxon>Eukaryota</taxon>
        <taxon>Fungi</taxon>
        <taxon>Dikarya</taxon>
        <taxon>Basidiomycota</taxon>
        <taxon>Agaricomycotina</taxon>
        <taxon>Agaricomycetes</taxon>
        <taxon>Polyporales</taxon>
        <taxon>Phaeolaceae</taxon>
        <taxon>Wolfiporia</taxon>
    </lineage>
</organism>
<dbReference type="Pfam" id="PF07065">
    <property type="entry name" value="D123"/>
    <property type="match status" value="1"/>
</dbReference>
<proteinExistence type="inferred from homology"/>
<dbReference type="OrthoDB" id="360540at2759"/>
<comment type="similarity">
    <text evidence="1">Belongs to the CDC123 family.</text>
</comment>
<dbReference type="InterPro" id="IPR009772">
    <property type="entry name" value="CDC123"/>
</dbReference>
<evidence type="ECO:0000313" key="4">
    <source>
        <dbReference type="Proteomes" id="UP000218811"/>
    </source>
</evidence>
<dbReference type="OMA" id="SGVIMEM"/>
<evidence type="ECO:0000256" key="1">
    <source>
        <dbReference type="ARBA" id="ARBA00011047"/>
    </source>
</evidence>
<dbReference type="Proteomes" id="UP000218811">
    <property type="component" value="Unassembled WGS sequence"/>
</dbReference>
<reference evidence="3 4" key="1">
    <citation type="journal article" date="2012" name="Science">
        <title>The Paleozoic origin of enzymatic lignin decomposition reconstructed from 31 fungal genomes.</title>
        <authorList>
            <person name="Floudas D."/>
            <person name="Binder M."/>
            <person name="Riley R."/>
            <person name="Barry K."/>
            <person name="Blanchette R.A."/>
            <person name="Henrissat B."/>
            <person name="Martinez A.T."/>
            <person name="Otillar R."/>
            <person name="Spatafora J.W."/>
            <person name="Yadav J.S."/>
            <person name="Aerts A."/>
            <person name="Benoit I."/>
            <person name="Boyd A."/>
            <person name="Carlson A."/>
            <person name="Copeland A."/>
            <person name="Coutinho P.M."/>
            <person name="de Vries R.P."/>
            <person name="Ferreira P."/>
            <person name="Findley K."/>
            <person name="Foster B."/>
            <person name="Gaskell J."/>
            <person name="Glotzer D."/>
            <person name="Gorecki P."/>
            <person name="Heitman J."/>
            <person name="Hesse C."/>
            <person name="Hori C."/>
            <person name="Igarashi K."/>
            <person name="Jurgens J.A."/>
            <person name="Kallen N."/>
            <person name="Kersten P."/>
            <person name="Kohler A."/>
            <person name="Kuees U."/>
            <person name="Kumar T.K.A."/>
            <person name="Kuo A."/>
            <person name="LaButti K."/>
            <person name="Larrondo L.F."/>
            <person name="Lindquist E."/>
            <person name="Ling A."/>
            <person name="Lombard V."/>
            <person name="Lucas S."/>
            <person name="Lundell T."/>
            <person name="Martin R."/>
            <person name="McLaughlin D.J."/>
            <person name="Morgenstern I."/>
            <person name="Morin E."/>
            <person name="Murat C."/>
            <person name="Nagy L.G."/>
            <person name="Nolan M."/>
            <person name="Ohm R.A."/>
            <person name="Patyshakuliyeva A."/>
            <person name="Rokas A."/>
            <person name="Ruiz-Duenas F.J."/>
            <person name="Sabat G."/>
            <person name="Salamov A."/>
            <person name="Samejima M."/>
            <person name="Schmutz J."/>
            <person name="Slot J.C."/>
            <person name="St John F."/>
            <person name="Stenlid J."/>
            <person name="Sun H."/>
            <person name="Sun S."/>
            <person name="Syed K."/>
            <person name="Tsang A."/>
            <person name="Wiebenga A."/>
            <person name="Young D."/>
            <person name="Pisabarro A."/>
            <person name="Eastwood D.C."/>
            <person name="Martin F."/>
            <person name="Cullen D."/>
            <person name="Grigoriev I.V."/>
            <person name="Hibbett D.S."/>
        </authorList>
    </citation>
    <scope>NUCLEOTIDE SEQUENCE [LARGE SCALE GENOMIC DNA]</scope>
    <source>
        <strain evidence="3 4">MD-104</strain>
    </source>
</reference>
<dbReference type="AlphaFoldDB" id="A0A2H3JDD6"/>